<evidence type="ECO:0000313" key="2">
    <source>
        <dbReference type="EMBL" id="MFD2840901.1"/>
    </source>
</evidence>
<comment type="caution">
    <text evidence="2">The sequence shown here is derived from an EMBL/GenBank/DDBJ whole genome shotgun (WGS) entry which is preliminary data.</text>
</comment>
<dbReference type="SUPFAM" id="SSF102588">
    <property type="entry name" value="LmbE-like"/>
    <property type="match status" value="1"/>
</dbReference>
<organism evidence="2 3">
    <name type="scientific">Populibacterium corticicola</name>
    <dbReference type="NCBI Taxonomy" id="1812826"/>
    <lineage>
        <taxon>Bacteria</taxon>
        <taxon>Bacillati</taxon>
        <taxon>Actinomycetota</taxon>
        <taxon>Actinomycetes</taxon>
        <taxon>Micrococcales</taxon>
        <taxon>Jonesiaceae</taxon>
        <taxon>Populibacterium</taxon>
    </lineage>
</organism>
<sequence>MEIRELDLVGPIVAVHAHPDDETLSSGGLLALAAERGFGVTLVTCTRGEQGEVIGNDPDGLEGNGPALGAYRERELARAMAALGVRDHVFLDQLVPVPGDESVPLDAAVTVSEVRFCDSGMSWVDGELGAGVSGAAQPPDEVSPDAFYFADIEASASRLAGVLLKRAARTVVTYEPGGGYGHPDHIRAAQVARRAVELAQDGGAGPIRMLSSVIPADIARSGRAALHDLAARGLVAGTDHGGVIPEVSAPLAAVSAHEDATAYTLDTRDYLPQVLAAMREHATQIQWACELPAYGIAAGAAVIGSYALSNDIISPLFSHEFYAELL</sequence>
<accession>A0ABW5XEY1</accession>
<dbReference type="Gene3D" id="3.40.50.10320">
    <property type="entry name" value="LmbE-like"/>
    <property type="match status" value="1"/>
</dbReference>
<dbReference type="PANTHER" id="PTHR12993:SF26">
    <property type="entry name" value="1D-MYO-INOSITOL 2-ACETAMIDO-2-DEOXY-ALPHA-D-GLUCOPYRANOSIDE DEACETYLASE"/>
    <property type="match status" value="1"/>
</dbReference>
<keyword evidence="1" id="KW-0862">Zinc</keyword>
<evidence type="ECO:0000256" key="1">
    <source>
        <dbReference type="ARBA" id="ARBA00022833"/>
    </source>
</evidence>
<dbReference type="InterPro" id="IPR003737">
    <property type="entry name" value="GlcNAc_PI_deacetylase-related"/>
</dbReference>
<dbReference type="RefSeq" id="WP_377466829.1">
    <property type="nucleotide sequence ID" value="NZ_JBHUOP010000004.1"/>
</dbReference>
<protein>
    <submittedName>
        <fullName evidence="2">PIG-L family deacetylase</fullName>
    </submittedName>
</protein>
<dbReference type="PANTHER" id="PTHR12993">
    <property type="entry name" value="N-ACETYLGLUCOSAMINYL-PHOSPHATIDYLINOSITOL DE-N-ACETYLASE-RELATED"/>
    <property type="match status" value="1"/>
</dbReference>
<keyword evidence="3" id="KW-1185">Reference proteome</keyword>
<evidence type="ECO:0000313" key="3">
    <source>
        <dbReference type="Proteomes" id="UP001597391"/>
    </source>
</evidence>
<reference evidence="3" key="1">
    <citation type="journal article" date="2019" name="Int. J. Syst. Evol. Microbiol.">
        <title>The Global Catalogue of Microorganisms (GCM) 10K type strain sequencing project: providing services to taxonomists for standard genome sequencing and annotation.</title>
        <authorList>
            <consortium name="The Broad Institute Genomics Platform"/>
            <consortium name="The Broad Institute Genome Sequencing Center for Infectious Disease"/>
            <person name="Wu L."/>
            <person name="Ma J."/>
        </authorList>
    </citation>
    <scope>NUCLEOTIDE SEQUENCE [LARGE SCALE GENOMIC DNA]</scope>
    <source>
        <strain evidence="3">KCTC 33576</strain>
    </source>
</reference>
<dbReference type="Proteomes" id="UP001597391">
    <property type="component" value="Unassembled WGS sequence"/>
</dbReference>
<dbReference type="InterPro" id="IPR024078">
    <property type="entry name" value="LmbE-like_dom_sf"/>
</dbReference>
<proteinExistence type="predicted"/>
<dbReference type="EMBL" id="JBHUOP010000004">
    <property type="protein sequence ID" value="MFD2840901.1"/>
    <property type="molecule type" value="Genomic_DNA"/>
</dbReference>
<name>A0ABW5XEY1_9MICO</name>
<dbReference type="Pfam" id="PF02585">
    <property type="entry name" value="PIG-L"/>
    <property type="match status" value="1"/>
</dbReference>
<gene>
    <name evidence="2" type="ORF">ACFSYH_10005</name>
</gene>